<accession>A0A174MZ21</accession>
<sequence>MMGNKVIEQIVNPFIRIAGMKALGWGVLGLAVSTWICWISGYHYHGLLHFGPAPNPAWWCYLAEHLIVWLIPALLFFLGGVFLSHSHIRIVDVLGTVLFAQLPLLVMNLISLLPPMRMLSQMDMNMSPEKLLAQPYFLQAVVLSLLGLPFLIVMLVWMFNALKVSCNLKSWQLWTVALVGIIGGDVLCRIVIGWLY</sequence>
<keyword evidence="1" id="KW-0472">Membrane</keyword>
<feature type="transmembrane region" description="Helical" evidence="1">
    <location>
        <begin position="90"/>
        <end position="116"/>
    </location>
</feature>
<reference evidence="2 3" key="1">
    <citation type="submission" date="2015-09" db="EMBL/GenBank/DDBJ databases">
        <authorList>
            <consortium name="Pathogen Informatics"/>
        </authorList>
    </citation>
    <scope>NUCLEOTIDE SEQUENCE [LARGE SCALE GENOMIC DNA]</scope>
    <source>
        <strain evidence="2 3">2789STDY5834846</strain>
    </source>
</reference>
<feature type="transmembrane region" description="Helical" evidence="1">
    <location>
        <begin position="56"/>
        <end position="83"/>
    </location>
</feature>
<feature type="transmembrane region" description="Helical" evidence="1">
    <location>
        <begin position="171"/>
        <end position="195"/>
    </location>
</feature>
<name>A0A174MZ21_9BACE</name>
<keyword evidence="1" id="KW-1133">Transmembrane helix</keyword>
<evidence type="ECO:0000313" key="3">
    <source>
        <dbReference type="Proteomes" id="UP000095606"/>
    </source>
</evidence>
<feature type="transmembrane region" description="Helical" evidence="1">
    <location>
        <begin position="136"/>
        <end position="159"/>
    </location>
</feature>
<organism evidence="2 3">
    <name type="scientific">Bacteroides faecis</name>
    <dbReference type="NCBI Taxonomy" id="674529"/>
    <lineage>
        <taxon>Bacteria</taxon>
        <taxon>Pseudomonadati</taxon>
        <taxon>Bacteroidota</taxon>
        <taxon>Bacteroidia</taxon>
        <taxon>Bacteroidales</taxon>
        <taxon>Bacteroidaceae</taxon>
        <taxon>Bacteroides</taxon>
    </lineage>
</organism>
<dbReference type="Proteomes" id="UP000095606">
    <property type="component" value="Unassembled WGS sequence"/>
</dbReference>
<gene>
    <name evidence="2" type="ORF">ERS852461_02504</name>
</gene>
<keyword evidence="1" id="KW-0812">Transmembrane</keyword>
<dbReference type="EMBL" id="CZAE01000011">
    <property type="protein sequence ID" value="CUP40676.1"/>
    <property type="molecule type" value="Genomic_DNA"/>
</dbReference>
<evidence type="ECO:0000313" key="2">
    <source>
        <dbReference type="EMBL" id="CUP40676.1"/>
    </source>
</evidence>
<feature type="transmembrane region" description="Helical" evidence="1">
    <location>
        <begin position="22"/>
        <end position="44"/>
    </location>
</feature>
<evidence type="ECO:0008006" key="4">
    <source>
        <dbReference type="Google" id="ProtNLM"/>
    </source>
</evidence>
<evidence type="ECO:0000256" key="1">
    <source>
        <dbReference type="SAM" id="Phobius"/>
    </source>
</evidence>
<protein>
    <recommendedName>
        <fullName evidence="4">Yip1 domain-containing protein</fullName>
    </recommendedName>
</protein>
<proteinExistence type="predicted"/>
<dbReference type="AlphaFoldDB" id="A0A174MZ21"/>